<evidence type="ECO:0000313" key="2">
    <source>
        <dbReference type="EMBL" id="OMJ23231.1"/>
    </source>
</evidence>
<comment type="caution">
    <text evidence="2">The sequence shown here is derived from an EMBL/GenBank/DDBJ whole genome shotgun (WGS) entry which is preliminary data.</text>
</comment>
<dbReference type="AlphaFoldDB" id="A0A1R1Y8G0"/>
<evidence type="ECO:0000313" key="3">
    <source>
        <dbReference type="Proteomes" id="UP000187283"/>
    </source>
</evidence>
<evidence type="ECO:0000256" key="1">
    <source>
        <dbReference type="SAM" id="MobiDB-lite"/>
    </source>
</evidence>
<protein>
    <submittedName>
        <fullName evidence="2">Uncharacterized protein</fullName>
    </submittedName>
</protein>
<feature type="region of interest" description="Disordered" evidence="1">
    <location>
        <begin position="174"/>
        <end position="209"/>
    </location>
</feature>
<gene>
    <name evidence="2" type="ORF">AYI70_g2393</name>
</gene>
<accession>A0A1R1Y8G0</accession>
<sequence>MEKIRGNTPHQLQGANRRSNCIDIERSGGPVSSDLPRQYDHPSIRKEIRWNYLTQTSHIAERLWDHCLKTNTRPQGILSIGKEVREARRRTLCISDQQEDTKILHLVPGPSIYMPERAAAQLGRLEEPLLQPYLEPYCTGSPEGEMRADNNDFNYPRIDVGDLVSGHVSTINFTATNSTSNRGSPRSEKRKVPAHQEQGLDSNGMENQRSALKDKGVSNTAIELIFNSQRPSMDISPIIEYFREIGDNEKLDIKSLTSKTCWLLAVCGFMRASDIHRIEDAQTTIIDGTLKLVIVAPKEKRKGRPIIRPCEISCHSDKLLCPVEAYR</sequence>
<feature type="compositionally biased region" description="Polar residues" evidence="1">
    <location>
        <begin position="174"/>
        <end position="184"/>
    </location>
</feature>
<feature type="compositionally biased region" description="Polar residues" evidence="1">
    <location>
        <begin position="8"/>
        <end position="19"/>
    </location>
</feature>
<keyword evidence="3" id="KW-1185">Reference proteome</keyword>
<dbReference type="EMBL" id="LSSN01000580">
    <property type="protein sequence ID" value="OMJ23231.1"/>
    <property type="molecule type" value="Genomic_DNA"/>
</dbReference>
<feature type="compositionally biased region" description="Polar residues" evidence="1">
    <location>
        <begin position="199"/>
        <end position="209"/>
    </location>
</feature>
<dbReference type="STRING" id="133412.A0A1R1Y8G0"/>
<feature type="region of interest" description="Disordered" evidence="1">
    <location>
        <begin position="1"/>
        <end position="38"/>
    </location>
</feature>
<feature type="non-terminal residue" evidence="2">
    <location>
        <position position="327"/>
    </location>
</feature>
<proteinExistence type="predicted"/>
<organism evidence="2 3">
    <name type="scientific">Smittium culicis</name>
    <dbReference type="NCBI Taxonomy" id="133412"/>
    <lineage>
        <taxon>Eukaryota</taxon>
        <taxon>Fungi</taxon>
        <taxon>Fungi incertae sedis</taxon>
        <taxon>Zoopagomycota</taxon>
        <taxon>Kickxellomycotina</taxon>
        <taxon>Harpellomycetes</taxon>
        <taxon>Harpellales</taxon>
        <taxon>Legeriomycetaceae</taxon>
        <taxon>Smittium</taxon>
    </lineage>
</organism>
<dbReference type="OrthoDB" id="2288922at2759"/>
<dbReference type="Proteomes" id="UP000187283">
    <property type="component" value="Unassembled WGS sequence"/>
</dbReference>
<name>A0A1R1Y8G0_9FUNG</name>
<reference evidence="2 3" key="1">
    <citation type="submission" date="2017-01" db="EMBL/GenBank/DDBJ databases">
        <authorList>
            <person name="Mah S.A."/>
            <person name="Swanson W.J."/>
            <person name="Moy G.W."/>
            <person name="Vacquier V.D."/>
        </authorList>
    </citation>
    <scope>NUCLEOTIDE SEQUENCE [LARGE SCALE GENOMIC DNA]</scope>
    <source>
        <strain evidence="2 3">GSMNP</strain>
    </source>
</reference>